<evidence type="ECO:0000313" key="1">
    <source>
        <dbReference type="EMBL" id="KAF9651173.1"/>
    </source>
</evidence>
<dbReference type="Proteomes" id="UP000886501">
    <property type="component" value="Unassembled WGS sequence"/>
</dbReference>
<dbReference type="EMBL" id="MU117977">
    <property type="protein sequence ID" value="KAF9651173.1"/>
    <property type="molecule type" value="Genomic_DNA"/>
</dbReference>
<organism evidence="1 2">
    <name type="scientific">Thelephora ganbajun</name>
    <name type="common">Ganba fungus</name>
    <dbReference type="NCBI Taxonomy" id="370292"/>
    <lineage>
        <taxon>Eukaryota</taxon>
        <taxon>Fungi</taxon>
        <taxon>Dikarya</taxon>
        <taxon>Basidiomycota</taxon>
        <taxon>Agaricomycotina</taxon>
        <taxon>Agaricomycetes</taxon>
        <taxon>Thelephorales</taxon>
        <taxon>Thelephoraceae</taxon>
        <taxon>Thelephora</taxon>
    </lineage>
</organism>
<evidence type="ECO:0000313" key="2">
    <source>
        <dbReference type="Proteomes" id="UP000886501"/>
    </source>
</evidence>
<proteinExistence type="predicted"/>
<accession>A0ACB6ZPB7</accession>
<name>A0ACB6ZPB7_THEGA</name>
<comment type="caution">
    <text evidence="1">The sequence shown here is derived from an EMBL/GenBank/DDBJ whole genome shotgun (WGS) entry which is preliminary data.</text>
</comment>
<keyword evidence="2" id="KW-1185">Reference proteome</keyword>
<reference evidence="1" key="2">
    <citation type="journal article" date="2020" name="Nat. Commun.">
        <title>Large-scale genome sequencing of mycorrhizal fungi provides insights into the early evolution of symbiotic traits.</title>
        <authorList>
            <person name="Miyauchi S."/>
            <person name="Kiss E."/>
            <person name="Kuo A."/>
            <person name="Drula E."/>
            <person name="Kohler A."/>
            <person name="Sanchez-Garcia M."/>
            <person name="Morin E."/>
            <person name="Andreopoulos B."/>
            <person name="Barry K.W."/>
            <person name="Bonito G."/>
            <person name="Buee M."/>
            <person name="Carver A."/>
            <person name="Chen C."/>
            <person name="Cichocki N."/>
            <person name="Clum A."/>
            <person name="Culley D."/>
            <person name="Crous P.W."/>
            <person name="Fauchery L."/>
            <person name="Girlanda M."/>
            <person name="Hayes R.D."/>
            <person name="Keri Z."/>
            <person name="LaButti K."/>
            <person name="Lipzen A."/>
            <person name="Lombard V."/>
            <person name="Magnuson J."/>
            <person name="Maillard F."/>
            <person name="Murat C."/>
            <person name="Nolan M."/>
            <person name="Ohm R.A."/>
            <person name="Pangilinan J."/>
            <person name="Pereira M.F."/>
            <person name="Perotto S."/>
            <person name="Peter M."/>
            <person name="Pfister S."/>
            <person name="Riley R."/>
            <person name="Sitrit Y."/>
            <person name="Stielow J.B."/>
            <person name="Szollosi G."/>
            <person name="Zifcakova L."/>
            <person name="Stursova M."/>
            <person name="Spatafora J.W."/>
            <person name="Tedersoo L."/>
            <person name="Vaario L.M."/>
            <person name="Yamada A."/>
            <person name="Yan M."/>
            <person name="Wang P."/>
            <person name="Xu J."/>
            <person name="Bruns T."/>
            <person name="Baldrian P."/>
            <person name="Vilgalys R."/>
            <person name="Dunand C."/>
            <person name="Henrissat B."/>
            <person name="Grigoriev I.V."/>
            <person name="Hibbett D."/>
            <person name="Nagy L.G."/>
            <person name="Martin F.M."/>
        </authorList>
    </citation>
    <scope>NUCLEOTIDE SEQUENCE</scope>
    <source>
        <strain evidence="1">P2</strain>
    </source>
</reference>
<sequence length="366" mass="40482">MLPRRFLSSTTTSLPKSSATTKAKNATLRVLQSRYLFAGLAVWTSIGAYYLFPPSKNPYYSVTTDPSSGGDTPTTLVPTRWSPVSLIASEETSKDTRLLTLSIPRHLIPTPSSARAIWSIYIKDDDIQVERPYTPLEGIDEEGNIKLWVKKYPKGEVGRWLHSKKPGERIEIRGPLQTWLHEQHPDEWDEIIMISGGTGITPFYQLLNEELIKSNPSGDAKLTPFKTRFTLLHASRSAGDLPPPAILGPLVSIAQNDPSRLRLKLFVDEKDSSTGSPYDLNIGRIDSKAVENALEIRRSSVWDKLAWRKFDPKGVAGEGRKVLFLVCGPDPMISAIAGPWGRNYSQGSVGGVLGQLGFGSDQVRKL</sequence>
<reference evidence="1" key="1">
    <citation type="submission" date="2019-10" db="EMBL/GenBank/DDBJ databases">
        <authorList>
            <consortium name="DOE Joint Genome Institute"/>
            <person name="Kuo A."/>
            <person name="Miyauchi S."/>
            <person name="Kiss E."/>
            <person name="Drula E."/>
            <person name="Kohler A."/>
            <person name="Sanchez-Garcia M."/>
            <person name="Andreopoulos B."/>
            <person name="Barry K.W."/>
            <person name="Bonito G."/>
            <person name="Buee M."/>
            <person name="Carver A."/>
            <person name="Chen C."/>
            <person name="Cichocki N."/>
            <person name="Clum A."/>
            <person name="Culley D."/>
            <person name="Crous P.W."/>
            <person name="Fauchery L."/>
            <person name="Girlanda M."/>
            <person name="Hayes R."/>
            <person name="Keri Z."/>
            <person name="Labutti K."/>
            <person name="Lipzen A."/>
            <person name="Lombard V."/>
            <person name="Magnuson J."/>
            <person name="Maillard F."/>
            <person name="Morin E."/>
            <person name="Murat C."/>
            <person name="Nolan M."/>
            <person name="Ohm R."/>
            <person name="Pangilinan J."/>
            <person name="Pereira M."/>
            <person name="Perotto S."/>
            <person name="Peter M."/>
            <person name="Riley R."/>
            <person name="Sitrit Y."/>
            <person name="Stielow B."/>
            <person name="Szollosi G."/>
            <person name="Zifcakova L."/>
            <person name="Stursova M."/>
            <person name="Spatafora J.W."/>
            <person name="Tedersoo L."/>
            <person name="Vaario L.-M."/>
            <person name="Yamada A."/>
            <person name="Yan M."/>
            <person name="Wang P."/>
            <person name="Xu J."/>
            <person name="Bruns T."/>
            <person name="Baldrian P."/>
            <person name="Vilgalys R."/>
            <person name="Henrissat B."/>
            <person name="Grigoriev I.V."/>
            <person name="Hibbett D."/>
            <person name="Nagy L.G."/>
            <person name="Martin F.M."/>
        </authorList>
    </citation>
    <scope>NUCLEOTIDE SEQUENCE</scope>
    <source>
        <strain evidence="1">P2</strain>
    </source>
</reference>
<gene>
    <name evidence="1" type="ORF">BDM02DRAFT_3139438</name>
</gene>
<protein>
    <submittedName>
        <fullName evidence="1">Riboflavin synthase domain-like protein</fullName>
    </submittedName>
</protein>